<name>A0A1B1MVW8_9BACL</name>
<dbReference type="EMBL" id="CP014167">
    <property type="protein sequence ID" value="ANS73318.1"/>
    <property type="molecule type" value="Genomic_DNA"/>
</dbReference>
<evidence type="ECO:0000259" key="2">
    <source>
        <dbReference type="Pfam" id="PF01557"/>
    </source>
</evidence>
<dbReference type="Pfam" id="PF01557">
    <property type="entry name" value="FAA_hydrolase"/>
    <property type="match status" value="1"/>
</dbReference>
<dbReference type="KEGG" id="pyg:AWM70_00900"/>
<accession>A0A1B1MVW8</accession>
<dbReference type="STRING" id="1462996.AWM70_00900"/>
<dbReference type="Proteomes" id="UP000092573">
    <property type="component" value="Chromosome"/>
</dbReference>
<keyword evidence="4" id="KW-1185">Reference proteome</keyword>
<dbReference type="Gene3D" id="3.90.850.10">
    <property type="entry name" value="Fumarylacetoacetase-like, C-terminal domain"/>
    <property type="match status" value="1"/>
</dbReference>
<dbReference type="AlphaFoldDB" id="A0A1B1MVW8"/>
<dbReference type="SUPFAM" id="SSF56529">
    <property type="entry name" value="FAH"/>
    <property type="match status" value="1"/>
</dbReference>
<protein>
    <recommendedName>
        <fullName evidence="2">Fumarylacetoacetase-like C-terminal domain-containing protein</fullName>
    </recommendedName>
</protein>
<dbReference type="InterPro" id="IPR036663">
    <property type="entry name" value="Fumarylacetoacetase_C_sf"/>
</dbReference>
<dbReference type="GO" id="GO:0003824">
    <property type="term" value="F:catalytic activity"/>
    <property type="evidence" value="ECO:0007669"/>
    <property type="project" value="InterPro"/>
</dbReference>
<keyword evidence="1" id="KW-0479">Metal-binding</keyword>
<reference evidence="3 4" key="1">
    <citation type="submission" date="2016-01" db="EMBL/GenBank/DDBJ databases">
        <title>Complete Genome Sequence of Paenibacillus yonginensis DCY84, a novel Plant Growth-Promoting Bacteria with Elicitation of Induced Systemic Resistance.</title>
        <authorList>
            <person name="Kim Y.J."/>
            <person name="Yang D.C."/>
            <person name="Sukweenadhi J."/>
        </authorList>
    </citation>
    <scope>NUCLEOTIDE SEQUENCE [LARGE SCALE GENOMIC DNA]</scope>
    <source>
        <strain evidence="3 4">DCY84</strain>
    </source>
</reference>
<sequence length="287" mass="31145">MKLVSIVRNGTEEAAILTEEGYLALSAVNEAAGKTWPVHLSAVLKGGFLEEIRVWYEHQLSRGWDPKLAAEPFASVRYAPPDRHPGKIWGVGANYAEKAAEMAVCPEEEPICFMKPNTTLIGPEDIIILPQGSKRVTAEAELAIIIGTACKNVAPAEALDYVGGYAASLDMTEKDIHARNPRFLGRAKSFDTFFSLGPELVTPDEITSLQDLTVETVLNGHIACGSHIANMIYSPAYILSFFSRFMTLLPGDILMTGTPGSVEIHEGDTVECRIGGFLPLRNGVGRE</sequence>
<evidence type="ECO:0000313" key="4">
    <source>
        <dbReference type="Proteomes" id="UP000092573"/>
    </source>
</evidence>
<dbReference type="GO" id="GO:0046872">
    <property type="term" value="F:metal ion binding"/>
    <property type="evidence" value="ECO:0007669"/>
    <property type="project" value="UniProtKB-KW"/>
</dbReference>
<dbReference type="PANTHER" id="PTHR11820">
    <property type="entry name" value="ACYLPYRUVASE"/>
    <property type="match status" value="1"/>
</dbReference>
<evidence type="ECO:0000256" key="1">
    <source>
        <dbReference type="ARBA" id="ARBA00022723"/>
    </source>
</evidence>
<gene>
    <name evidence="3" type="ORF">AWM70_00900</name>
</gene>
<organism evidence="3 4">
    <name type="scientific">Paenibacillus yonginensis</name>
    <dbReference type="NCBI Taxonomy" id="1462996"/>
    <lineage>
        <taxon>Bacteria</taxon>
        <taxon>Bacillati</taxon>
        <taxon>Bacillota</taxon>
        <taxon>Bacilli</taxon>
        <taxon>Bacillales</taxon>
        <taxon>Paenibacillaceae</taxon>
        <taxon>Paenibacillus</taxon>
    </lineage>
</organism>
<dbReference type="OrthoDB" id="9805307at2"/>
<evidence type="ECO:0000313" key="3">
    <source>
        <dbReference type="EMBL" id="ANS73318.1"/>
    </source>
</evidence>
<dbReference type="InterPro" id="IPR011234">
    <property type="entry name" value="Fumarylacetoacetase-like_C"/>
</dbReference>
<feature type="domain" description="Fumarylacetoacetase-like C-terminal" evidence="2">
    <location>
        <begin position="87"/>
        <end position="284"/>
    </location>
</feature>
<proteinExistence type="predicted"/>
<dbReference type="RefSeq" id="WP_068693542.1">
    <property type="nucleotide sequence ID" value="NZ_CP014167.1"/>
</dbReference>